<keyword evidence="4" id="KW-1185">Reference proteome</keyword>
<dbReference type="Gene3D" id="3.10.450.50">
    <property type="match status" value="1"/>
</dbReference>
<sequence length="185" mass="21625">MIDDALEKKLRELVDRQEIWEVLLRYGRGVDRLDRELLRSCYHDDAIDDHHVFAGSPDGFIDWAFEDARATTVSYHHGVNNHSCELDGDDAHTETYYTYIGRNKQPPHLLSIGRYLDHFQRRDGVWKIANRVCVIEELFELTAYPYPVGEGREYAEGARAPATRDRNDPSYQRPIRPRRPIDSPR</sequence>
<dbReference type="Pfam" id="PF13577">
    <property type="entry name" value="SnoaL_4"/>
    <property type="match status" value="1"/>
</dbReference>
<evidence type="ECO:0000313" key="4">
    <source>
        <dbReference type="Proteomes" id="UP000318681"/>
    </source>
</evidence>
<evidence type="ECO:0000313" key="3">
    <source>
        <dbReference type="EMBL" id="TVV76624.1"/>
    </source>
</evidence>
<dbReference type="OrthoDB" id="7585039at2"/>
<feature type="region of interest" description="Disordered" evidence="1">
    <location>
        <begin position="153"/>
        <end position="185"/>
    </location>
</feature>
<dbReference type="SUPFAM" id="SSF54427">
    <property type="entry name" value="NTF2-like"/>
    <property type="match status" value="1"/>
</dbReference>
<evidence type="ECO:0000256" key="1">
    <source>
        <dbReference type="SAM" id="MobiDB-lite"/>
    </source>
</evidence>
<dbReference type="RefSeq" id="WP_145148216.1">
    <property type="nucleotide sequence ID" value="NZ_VNIM01000008.1"/>
</dbReference>
<reference evidence="3 4" key="1">
    <citation type="submission" date="2019-07" db="EMBL/GenBank/DDBJ databases">
        <title>Sphingomonas solaris sp. nov., isolated from a solar panel from Boston, Massachusetts.</title>
        <authorList>
            <person name="Tanner K."/>
            <person name="Pascual J."/>
            <person name="Mancuso C."/>
            <person name="Pereto J."/>
            <person name="Khalil A."/>
            <person name="Vilanova C."/>
        </authorList>
    </citation>
    <scope>NUCLEOTIDE SEQUENCE [LARGE SCALE GENOMIC DNA]</scope>
    <source>
        <strain evidence="3 4">R4DWN</strain>
    </source>
</reference>
<accession>A0A558RB76</accession>
<dbReference type="EMBL" id="VNIM01000008">
    <property type="protein sequence ID" value="TVV76624.1"/>
    <property type="molecule type" value="Genomic_DNA"/>
</dbReference>
<evidence type="ECO:0000259" key="2">
    <source>
        <dbReference type="Pfam" id="PF13577"/>
    </source>
</evidence>
<dbReference type="CDD" id="cd00531">
    <property type="entry name" value="NTF2_like"/>
    <property type="match status" value="1"/>
</dbReference>
<dbReference type="InterPro" id="IPR037401">
    <property type="entry name" value="SnoaL-like"/>
</dbReference>
<proteinExistence type="predicted"/>
<dbReference type="AlphaFoldDB" id="A0A558RB76"/>
<protein>
    <submittedName>
        <fullName evidence="3">Nuclear transport factor 2 family protein</fullName>
    </submittedName>
</protein>
<dbReference type="Proteomes" id="UP000318681">
    <property type="component" value="Unassembled WGS sequence"/>
</dbReference>
<name>A0A558RB76_9SPHN</name>
<comment type="caution">
    <text evidence="3">The sequence shown here is derived from an EMBL/GenBank/DDBJ whole genome shotgun (WGS) entry which is preliminary data.</text>
</comment>
<feature type="domain" description="SnoaL-like" evidence="2">
    <location>
        <begin position="11"/>
        <end position="131"/>
    </location>
</feature>
<gene>
    <name evidence="3" type="ORF">FOY91_03595</name>
</gene>
<organism evidence="3 4">
    <name type="scientific">Alterirhizorhabdus solaris</name>
    <dbReference type="NCBI Taxonomy" id="2529389"/>
    <lineage>
        <taxon>Bacteria</taxon>
        <taxon>Pseudomonadati</taxon>
        <taxon>Pseudomonadota</taxon>
        <taxon>Alphaproteobacteria</taxon>
        <taxon>Sphingomonadales</taxon>
        <taxon>Rhizorhabdaceae</taxon>
        <taxon>Alterirhizorhabdus</taxon>
    </lineage>
</organism>
<dbReference type="InterPro" id="IPR032710">
    <property type="entry name" value="NTF2-like_dom_sf"/>
</dbReference>
<feature type="compositionally biased region" description="Basic and acidic residues" evidence="1">
    <location>
        <begin position="153"/>
        <end position="168"/>
    </location>
</feature>